<comment type="caution">
    <text evidence="1">The sequence shown here is derived from an EMBL/GenBank/DDBJ whole genome shotgun (WGS) entry which is preliminary data.</text>
</comment>
<dbReference type="EMBL" id="JACHXU010000033">
    <property type="protein sequence ID" value="MBB3210204.1"/>
    <property type="molecule type" value="Genomic_DNA"/>
</dbReference>
<keyword evidence="2" id="KW-1185">Reference proteome</keyword>
<accession>A0A7W5H9B0</accession>
<gene>
    <name evidence="1" type="ORF">FHS27_006050</name>
</gene>
<organism evidence="1 2">
    <name type="scientific">Aporhodopirellula rubra</name>
    <dbReference type="NCBI Taxonomy" id="980271"/>
    <lineage>
        <taxon>Bacteria</taxon>
        <taxon>Pseudomonadati</taxon>
        <taxon>Planctomycetota</taxon>
        <taxon>Planctomycetia</taxon>
        <taxon>Pirellulales</taxon>
        <taxon>Pirellulaceae</taxon>
        <taxon>Aporhodopirellula</taxon>
    </lineage>
</organism>
<dbReference type="AlphaFoldDB" id="A0A7W5H9B0"/>
<reference evidence="1 2" key="1">
    <citation type="submission" date="2020-08" db="EMBL/GenBank/DDBJ databases">
        <title>Genomic Encyclopedia of Type Strains, Phase III (KMG-III): the genomes of soil and plant-associated and newly described type strains.</title>
        <authorList>
            <person name="Whitman W."/>
        </authorList>
    </citation>
    <scope>NUCLEOTIDE SEQUENCE [LARGE SCALE GENOMIC DNA]</scope>
    <source>
        <strain evidence="1 2">CECT 8075</strain>
    </source>
</reference>
<dbReference type="Proteomes" id="UP000536179">
    <property type="component" value="Unassembled WGS sequence"/>
</dbReference>
<name>A0A7W5H9B0_9BACT</name>
<protein>
    <submittedName>
        <fullName evidence="1">Uncharacterized protein</fullName>
    </submittedName>
</protein>
<sequence>MRPVRRIFKRAIRQNSSLIGGLTFWRTMSDRAPTAFCPPAQPSNSPVAAHLSLNGLNQRLRAGPYRRIVFLSDHPLRELIGIRVAG</sequence>
<evidence type="ECO:0000313" key="1">
    <source>
        <dbReference type="EMBL" id="MBB3210204.1"/>
    </source>
</evidence>
<evidence type="ECO:0000313" key="2">
    <source>
        <dbReference type="Proteomes" id="UP000536179"/>
    </source>
</evidence>
<proteinExistence type="predicted"/>